<keyword evidence="2" id="KW-1185">Reference proteome</keyword>
<proteinExistence type="predicted"/>
<dbReference type="Proteomes" id="UP000007013">
    <property type="component" value="Chromosome"/>
</dbReference>
<protein>
    <submittedName>
        <fullName evidence="1">Uncharacterized protein</fullName>
    </submittedName>
</protein>
<sequence>MTNLNHPVRRRTRDAYPVLRPKPERIVVTLFPGDTLIFRCERRRQEWYLPIAAAFRAAVFRQVKLAGKERKGGHHV</sequence>
<gene>
    <name evidence="1" type="ordered locus">Oter_4459</name>
</gene>
<accession>B1ZQ11</accession>
<dbReference type="EMBL" id="CP001032">
    <property type="protein sequence ID" value="ACB77730.1"/>
    <property type="molecule type" value="Genomic_DNA"/>
</dbReference>
<evidence type="ECO:0000313" key="1">
    <source>
        <dbReference type="EMBL" id="ACB77730.1"/>
    </source>
</evidence>
<dbReference type="STRING" id="452637.Oter_4459"/>
<name>B1ZQ11_OPITP</name>
<organism evidence="1 2">
    <name type="scientific">Opitutus terrae (strain DSM 11246 / JCM 15787 / PB90-1)</name>
    <dbReference type="NCBI Taxonomy" id="452637"/>
    <lineage>
        <taxon>Bacteria</taxon>
        <taxon>Pseudomonadati</taxon>
        <taxon>Verrucomicrobiota</taxon>
        <taxon>Opitutia</taxon>
        <taxon>Opitutales</taxon>
        <taxon>Opitutaceae</taxon>
        <taxon>Opitutus</taxon>
    </lineage>
</organism>
<dbReference type="RefSeq" id="WP_012377244.1">
    <property type="nucleotide sequence ID" value="NC_010571.1"/>
</dbReference>
<dbReference type="KEGG" id="ote:Oter_4459"/>
<reference evidence="1 2" key="1">
    <citation type="journal article" date="2011" name="J. Bacteriol.">
        <title>Genome sequence of the verrucomicrobium Opitutus terrae PB90-1, an abundant inhabitant of rice paddy soil ecosystems.</title>
        <authorList>
            <person name="van Passel M.W."/>
            <person name="Kant R."/>
            <person name="Palva A."/>
            <person name="Copeland A."/>
            <person name="Lucas S."/>
            <person name="Lapidus A."/>
            <person name="Glavina del Rio T."/>
            <person name="Pitluck S."/>
            <person name="Goltsman E."/>
            <person name="Clum A."/>
            <person name="Sun H."/>
            <person name="Schmutz J."/>
            <person name="Larimer F.W."/>
            <person name="Land M.L."/>
            <person name="Hauser L."/>
            <person name="Kyrpides N."/>
            <person name="Mikhailova N."/>
            <person name="Richardson P.P."/>
            <person name="Janssen P.H."/>
            <person name="de Vos W.M."/>
            <person name="Smidt H."/>
        </authorList>
    </citation>
    <scope>NUCLEOTIDE SEQUENCE [LARGE SCALE GENOMIC DNA]</scope>
    <source>
        <strain evidence="2">DSM 11246 / JCM 15787 / PB90-1</strain>
    </source>
</reference>
<evidence type="ECO:0000313" key="2">
    <source>
        <dbReference type="Proteomes" id="UP000007013"/>
    </source>
</evidence>
<dbReference type="HOGENOM" id="CLU_2650937_0_0_0"/>
<dbReference type="AlphaFoldDB" id="B1ZQ11"/>